<accession>W7JBA1</accession>
<sequence>MKRVMENFSKQTQQRFHEYDERMKTTRQKCREQCDKEIQKIILKDKLEKQMEQQFSTLHTDIQNDAIPTCVCEKSLADKTEKVCLKCGYGLGSVAPTVGLIGAVAVNAWKNTALKAAIVAAQKAGAAAGKAAGDIAGAAKVIDLIESTFYINELGGNALQSLFNAENYMNAKLISGFIQAEYSKLGCGKIFFSFGTNKRICTFVNGGIVTTRGVGTGGSANDFIKTTAQNMVSKAESVAAARAAKVTSETTATLTAKNTGEVNATYMGYQTPIIASVVAILIIVLVMVIIYLILRYRRKKKMKKKLQYIKLLEE</sequence>
<dbReference type="InterPro" id="IPR006373">
    <property type="entry name" value="VSA_Rifin"/>
</dbReference>
<dbReference type="NCBIfam" id="TIGR01477">
    <property type="entry name" value="RIFIN"/>
    <property type="match status" value="1"/>
</dbReference>
<gene>
    <name evidence="2" type="ORF">C923_03205</name>
</gene>
<keyword evidence="1" id="KW-0812">Transmembrane</keyword>
<organism evidence="2 3">
    <name type="scientific">Plasmodium falciparum UGT5.1</name>
    <dbReference type="NCBI Taxonomy" id="1237627"/>
    <lineage>
        <taxon>Eukaryota</taxon>
        <taxon>Sar</taxon>
        <taxon>Alveolata</taxon>
        <taxon>Apicomplexa</taxon>
        <taxon>Aconoidasida</taxon>
        <taxon>Haemosporida</taxon>
        <taxon>Plasmodiidae</taxon>
        <taxon>Plasmodium</taxon>
        <taxon>Plasmodium (Laverania)</taxon>
    </lineage>
</organism>
<name>W7JBA1_PLAFA</name>
<dbReference type="Pfam" id="PF02009">
    <property type="entry name" value="RIFIN"/>
    <property type="match status" value="1"/>
</dbReference>
<dbReference type="EMBL" id="KE124602">
    <property type="protein sequence ID" value="EWC76137.1"/>
    <property type="molecule type" value="Genomic_DNA"/>
</dbReference>
<reference evidence="2 3" key="1">
    <citation type="submission" date="2013-02" db="EMBL/GenBank/DDBJ databases">
        <title>The Genome Sequence of Plasmodium falciparum UGT5.1.</title>
        <authorList>
            <consortium name="The Broad Institute Genome Sequencing Platform"/>
            <consortium name="The Broad Institute Genome Sequencing Center for Infectious Disease"/>
            <person name="Neafsey D."/>
            <person name="Cheeseman I."/>
            <person name="Volkman S."/>
            <person name="Adams J."/>
            <person name="Walker B."/>
            <person name="Young S.K."/>
            <person name="Zeng Q."/>
            <person name="Gargeya S."/>
            <person name="Fitzgerald M."/>
            <person name="Haas B."/>
            <person name="Abouelleil A."/>
            <person name="Alvarado L."/>
            <person name="Arachchi H.M."/>
            <person name="Berlin A.M."/>
            <person name="Chapman S.B."/>
            <person name="Dewar J."/>
            <person name="Goldberg J."/>
            <person name="Griggs A."/>
            <person name="Gujja S."/>
            <person name="Hansen M."/>
            <person name="Howarth C."/>
            <person name="Imamovic A."/>
            <person name="Larimer J."/>
            <person name="McCowan C."/>
            <person name="Murphy C."/>
            <person name="Neiman D."/>
            <person name="Pearson M."/>
            <person name="Priest M."/>
            <person name="Roberts A."/>
            <person name="Saif S."/>
            <person name="Shea T."/>
            <person name="Sisk P."/>
            <person name="Sykes S."/>
            <person name="Wortman J."/>
            <person name="Nusbaum C."/>
            <person name="Birren B."/>
        </authorList>
    </citation>
    <scope>NUCLEOTIDE SEQUENCE [LARGE SCALE GENOMIC DNA]</scope>
    <source>
        <strain evidence="2 3">UGT5.1</strain>
    </source>
</reference>
<dbReference type="Proteomes" id="UP000030697">
    <property type="component" value="Unassembled WGS sequence"/>
</dbReference>
<protein>
    <submittedName>
        <fullName evidence="2">Surface antigen</fullName>
    </submittedName>
</protein>
<proteinExistence type="predicted"/>
<dbReference type="AlphaFoldDB" id="W7JBA1"/>
<evidence type="ECO:0000256" key="1">
    <source>
        <dbReference type="SAM" id="Phobius"/>
    </source>
</evidence>
<keyword evidence="1" id="KW-1133">Transmembrane helix</keyword>
<keyword evidence="1" id="KW-0472">Membrane</keyword>
<feature type="transmembrane region" description="Helical" evidence="1">
    <location>
        <begin position="273"/>
        <end position="294"/>
    </location>
</feature>
<evidence type="ECO:0000313" key="3">
    <source>
        <dbReference type="Proteomes" id="UP000030697"/>
    </source>
</evidence>
<evidence type="ECO:0000313" key="2">
    <source>
        <dbReference type="EMBL" id="EWC76137.1"/>
    </source>
</evidence>